<accession>A0A6J5EY20</accession>
<reference evidence="1 2" key="1">
    <citation type="submission" date="2020-04" db="EMBL/GenBank/DDBJ databases">
        <authorList>
            <person name="De Canck E."/>
        </authorList>
    </citation>
    <scope>NUCLEOTIDE SEQUENCE [LARGE SCALE GENOMIC DNA]</scope>
    <source>
        <strain evidence="1 2">LMG 29739</strain>
    </source>
</reference>
<dbReference type="Proteomes" id="UP000494329">
    <property type="component" value="Unassembled WGS sequence"/>
</dbReference>
<keyword evidence="2" id="KW-1185">Reference proteome</keyword>
<gene>
    <name evidence="1" type="ORF">LMG29739_06054</name>
</gene>
<evidence type="ECO:0008006" key="3">
    <source>
        <dbReference type="Google" id="ProtNLM"/>
    </source>
</evidence>
<dbReference type="RefSeq" id="WP_175115177.1">
    <property type="nucleotide sequence ID" value="NZ_CADIKF010000081.1"/>
</dbReference>
<dbReference type="SUPFAM" id="SSF103247">
    <property type="entry name" value="TT1751-like"/>
    <property type="match status" value="1"/>
</dbReference>
<protein>
    <recommendedName>
        <fullName evidence="3">DUF302 domain-containing protein</fullName>
    </recommendedName>
</protein>
<dbReference type="AlphaFoldDB" id="A0A6J5EY20"/>
<dbReference type="InterPro" id="IPR035923">
    <property type="entry name" value="TT1751-like_sf"/>
</dbReference>
<dbReference type="EMBL" id="CADIKF010000081">
    <property type="protein sequence ID" value="CAB3771509.1"/>
    <property type="molecule type" value="Genomic_DNA"/>
</dbReference>
<dbReference type="Gene3D" id="3.30.310.70">
    <property type="entry name" value="TT1751-like domain"/>
    <property type="match status" value="1"/>
</dbReference>
<evidence type="ECO:0000313" key="1">
    <source>
        <dbReference type="EMBL" id="CAB3771509.1"/>
    </source>
</evidence>
<evidence type="ECO:0000313" key="2">
    <source>
        <dbReference type="Proteomes" id="UP000494329"/>
    </source>
</evidence>
<proteinExistence type="predicted"/>
<organism evidence="1 2">
    <name type="scientific">Paraburkholderia solisilvae</name>
    <dbReference type="NCBI Taxonomy" id="624376"/>
    <lineage>
        <taxon>Bacteria</taxon>
        <taxon>Pseudomonadati</taxon>
        <taxon>Pseudomonadota</taxon>
        <taxon>Betaproteobacteria</taxon>
        <taxon>Burkholderiales</taxon>
        <taxon>Burkholderiaceae</taxon>
        <taxon>Paraburkholderia</taxon>
    </lineage>
</organism>
<sequence length="169" mass="19069">MIAEQKTNRVKRTKFTSEQFTVFSHKSFFEVTEALENTLQRCSISRMMEYVTHQDRKGLEAYVDSVSKPFSIFWSFEQGTAMRLGGIPIESKFYLVGNAVIARGLFEYSAAAGLGAPVRVCVSQRDGEETRIDVESPKGFFSRFPEMAASSVPGLLEERMLKVFEQVAL</sequence>
<name>A0A6J5EY20_9BURK</name>